<evidence type="ECO:0000256" key="3">
    <source>
        <dbReference type="PROSITE-ProRule" id="PRU00339"/>
    </source>
</evidence>
<dbReference type="SUPFAM" id="SSF48452">
    <property type="entry name" value="TPR-like"/>
    <property type="match status" value="1"/>
</dbReference>
<keyword evidence="2 3" id="KW-0802">TPR repeat</keyword>
<evidence type="ECO:0000313" key="5">
    <source>
        <dbReference type="EMBL" id="MYM75662.1"/>
    </source>
</evidence>
<dbReference type="PROSITE" id="PS50005">
    <property type="entry name" value="TPR"/>
    <property type="match status" value="1"/>
</dbReference>
<gene>
    <name evidence="5" type="ORF">GTP56_26195</name>
</gene>
<dbReference type="InterPro" id="IPR013105">
    <property type="entry name" value="TPR_2"/>
</dbReference>
<dbReference type="Pfam" id="PF07719">
    <property type="entry name" value="TPR_2"/>
    <property type="match status" value="1"/>
</dbReference>
<dbReference type="SMART" id="SM00028">
    <property type="entry name" value="TPR"/>
    <property type="match status" value="2"/>
</dbReference>
<evidence type="ECO:0000313" key="6">
    <source>
        <dbReference type="Proteomes" id="UP000469734"/>
    </source>
</evidence>
<proteinExistence type="predicted"/>
<feature type="signal peptide" evidence="4">
    <location>
        <begin position="1"/>
        <end position="17"/>
    </location>
</feature>
<dbReference type="RefSeq" id="WP_161052289.1">
    <property type="nucleotide sequence ID" value="NZ_WWCR01000044.1"/>
</dbReference>
<dbReference type="InterPro" id="IPR050498">
    <property type="entry name" value="Ycf3"/>
</dbReference>
<keyword evidence="4" id="KW-0732">Signal</keyword>
<feature type="repeat" description="TPR" evidence="3">
    <location>
        <begin position="624"/>
        <end position="657"/>
    </location>
</feature>
<evidence type="ECO:0000256" key="4">
    <source>
        <dbReference type="SAM" id="SignalP"/>
    </source>
</evidence>
<organism evidence="5 6">
    <name type="scientific">Duganella margarita</name>
    <dbReference type="NCBI Taxonomy" id="2692170"/>
    <lineage>
        <taxon>Bacteria</taxon>
        <taxon>Pseudomonadati</taxon>
        <taxon>Pseudomonadota</taxon>
        <taxon>Betaproteobacteria</taxon>
        <taxon>Burkholderiales</taxon>
        <taxon>Oxalobacteraceae</taxon>
        <taxon>Telluria group</taxon>
        <taxon>Duganella</taxon>
    </lineage>
</organism>
<dbReference type="PANTHER" id="PTHR44858:SF1">
    <property type="entry name" value="UDP-N-ACETYLGLUCOSAMINE--PEPTIDE N-ACETYLGLUCOSAMINYLTRANSFERASE SPINDLY-RELATED"/>
    <property type="match status" value="1"/>
</dbReference>
<dbReference type="EMBL" id="WWCR01000044">
    <property type="protein sequence ID" value="MYM75662.1"/>
    <property type="molecule type" value="Genomic_DNA"/>
</dbReference>
<dbReference type="PANTHER" id="PTHR44858">
    <property type="entry name" value="TETRATRICOPEPTIDE REPEAT PROTEIN 6"/>
    <property type="match status" value="1"/>
</dbReference>
<name>A0A7X4H7H3_9BURK</name>
<reference evidence="5 6" key="1">
    <citation type="submission" date="2019-12" db="EMBL/GenBank/DDBJ databases">
        <title>Novel species isolated from a subtropical stream in China.</title>
        <authorList>
            <person name="Lu H."/>
        </authorList>
    </citation>
    <scope>NUCLEOTIDE SEQUENCE [LARGE SCALE GENOMIC DNA]</scope>
    <source>
        <strain evidence="5 6">FT134W</strain>
    </source>
</reference>
<dbReference type="Gene3D" id="1.25.40.10">
    <property type="entry name" value="Tetratricopeptide repeat domain"/>
    <property type="match status" value="1"/>
</dbReference>
<evidence type="ECO:0000256" key="1">
    <source>
        <dbReference type="ARBA" id="ARBA00022737"/>
    </source>
</evidence>
<dbReference type="InterPro" id="IPR011990">
    <property type="entry name" value="TPR-like_helical_dom_sf"/>
</dbReference>
<dbReference type="AlphaFoldDB" id="A0A7X4H7H3"/>
<sequence>MGYRLLAGLLLCCSAQAAGLPWDLSYQSALRDHPIADNEFMRIWPQQHPQRPIHDRLAAYKGEPIEASLLIERPDIHAGDAQATWFIVTRSGAQACPFHPQSLKQPCQTLDRKRVQNAIRQIMLTPDPRPPAGQGTVGDANYFGQGKPVLMNYMGYLSAYIDGKVLQRPVSLTELDPAAQGPEAGRLVAILQRAVATDGVAAARPVASEPAVATEIEDEKERKARSALIEEVQGYLIKSDYKKLDALRNKLLKSQERTPSGVWKLAIFYNQLKEFPGRSREPEYWVKREAGAKAWEKQAPTSGAARIFHAYVLLARGLSYRGNGFYNTVPREDIKRMLAAIDEGNAVLFYAEKQLLKDKDPELFRVRMTLTPWGDNFRALSNRTALDKAIALYPDYHETYFTAALYGSAMWHASPDEIDEIARRGSRAGGADAAAMYARVYWYANRDVYEDKLFDDPASLVDWDTMKTSFEALVARYPDAWNLNAYANFACQARDYPTMDAVLRRAGDKRVYQTWRNGEGGYADCLTHRGEPRVRPAAADIRKREETLYRGLLYFASAVARKQGYIEESLRALDKAEAIGMRIYTGGPNMPLYYHRARALLLLKRYNEAVTALTTGLPHQPDYFEAYYYRGLAYEGLGRLDEAQRDFEQAGSLLQKLKREGKLVFTGTDEQKALYRAEMDKMVAKFKQYNVQAPQIDL</sequence>
<accession>A0A7X4H7H3</accession>
<evidence type="ECO:0000256" key="2">
    <source>
        <dbReference type="ARBA" id="ARBA00022803"/>
    </source>
</evidence>
<protein>
    <submittedName>
        <fullName evidence="5">Tetratricopeptide repeat protein</fullName>
    </submittedName>
</protein>
<feature type="chain" id="PRO_5031433278" evidence="4">
    <location>
        <begin position="18"/>
        <end position="698"/>
    </location>
</feature>
<comment type="caution">
    <text evidence="5">The sequence shown here is derived from an EMBL/GenBank/DDBJ whole genome shotgun (WGS) entry which is preliminary data.</text>
</comment>
<dbReference type="InterPro" id="IPR019734">
    <property type="entry name" value="TPR_rpt"/>
</dbReference>
<keyword evidence="1" id="KW-0677">Repeat</keyword>
<dbReference type="Proteomes" id="UP000469734">
    <property type="component" value="Unassembled WGS sequence"/>
</dbReference>